<evidence type="ECO:0000313" key="2">
    <source>
        <dbReference type="EMBL" id="QDC25146.1"/>
    </source>
</evidence>
<dbReference type="EMBL" id="CP040915">
    <property type="protein sequence ID" value="QDC25146.1"/>
    <property type="molecule type" value="Genomic_DNA"/>
</dbReference>
<dbReference type="SUPFAM" id="SSF53474">
    <property type="entry name" value="alpha/beta-Hydrolases"/>
    <property type="match status" value="1"/>
</dbReference>
<dbReference type="GO" id="GO:0016787">
    <property type="term" value="F:hydrolase activity"/>
    <property type="evidence" value="ECO:0007669"/>
    <property type="project" value="UniProtKB-KW"/>
</dbReference>
<feature type="region of interest" description="Disordered" evidence="1">
    <location>
        <begin position="853"/>
        <end position="873"/>
    </location>
</feature>
<gene>
    <name evidence="2" type="ORF">FE374_11515</name>
</gene>
<evidence type="ECO:0000313" key="3">
    <source>
        <dbReference type="Proteomes" id="UP000314616"/>
    </source>
</evidence>
<protein>
    <submittedName>
        <fullName evidence="2">Alpha/beta hydrolase</fullName>
    </submittedName>
</protein>
<dbReference type="KEGG" id="gyu:FE374_11515"/>
<organism evidence="2 3">
    <name type="scientific">Georgenia yuyongxinii</name>
    <dbReference type="NCBI Taxonomy" id="2589797"/>
    <lineage>
        <taxon>Bacteria</taxon>
        <taxon>Bacillati</taxon>
        <taxon>Actinomycetota</taxon>
        <taxon>Actinomycetes</taxon>
        <taxon>Micrococcales</taxon>
        <taxon>Bogoriellaceae</taxon>
        <taxon>Georgenia</taxon>
    </lineage>
</organism>
<dbReference type="Gene3D" id="3.40.50.1820">
    <property type="entry name" value="alpha/beta hydrolase"/>
    <property type="match status" value="1"/>
</dbReference>
<dbReference type="InterPro" id="IPR029058">
    <property type="entry name" value="AB_hydrolase_fold"/>
</dbReference>
<dbReference type="OrthoDB" id="6646510at2"/>
<dbReference type="RefSeq" id="WP_139929202.1">
    <property type="nucleotide sequence ID" value="NZ_CP040915.1"/>
</dbReference>
<accession>A0A5B8CAL2</accession>
<reference evidence="2 3" key="1">
    <citation type="submission" date="2019-05" db="EMBL/GenBank/DDBJ databases">
        <title>Georgenia *** sp. nov., and Georgenia *** sp. nov., isolated from the intestinal contents of plateau pika (Ochotona curzoniae) in the Qinghai-Tibet plateau of China.</title>
        <authorList>
            <person name="Tian Z."/>
        </authorList>
    </citation>
    <scope>NUCLEOTIDE SEQUENCE [LARGE SCALE GENOMIC DNA]</scope>
    <source>
        <strain evidence="2 3">Z443</strain>
    </source>
</reference>
<proteinExistence type="predicted"/>
<keyword evidence="2" id="KW-0378">Hydrolase</keyword>
<name>A0A5B8CAL2_9MICO</name>
<evidence type="ECO:0000256" key="1">
    <source>
        <dbReference type="SAM" id="MobiDB-lite"/>
    </source>
</evidence>
<dbReference type="Proteomes" id="UP000314616">
    <property type="component" value="Chromosome"/>
</dbReference>
<dbReference type="AlphaFoldDB" id="A0A5B8CAL2"/>
<sequence length="1040" mass="110901">MAALTPTVLERVARCARHVHVNGLTTGAQVVLTVDGDTFTATAAGGGHTFDVPPLTADAVLTATQDDGSGPTPPSPAVIVEDAAAPPTSAPLFPAEVRACSQCVHLRGLVPGCEVEVRQAGNVAGTATADRHGEACVQAELRGSREDPGPALTARMSVCGAAGPSSGAILLPDGPLPAPGVDAPLFGCQRVVPLRNLRRGAKTQVGTDSGTYLGWICNCWTDVDVNVLHPLVPGERVRAEQYWDGDACKMLGPAGRWVDVVPPDERIKPAVQEALVEGDQLIRVTNQIVGSDLVILVRDDDASPEQRFGPRPASQEPEIALNAPLVAGQQVAVEQHLCGHVEVSDWATVLPAPASVTAPVLLPPLYECAGAVQVAGLYPGAVVRVFLDGIPCGLGWAGLDVSVEVTAAPALVVGARVTARQWVGGVAGPLSDPVTVQAVPEKLHEPRIVGPVAVGDTTVWVSGVTPGALVSVYSAGALLGEGYAGEPLARIGISAATGLVDAHVRLCNRTATGPRTEVLEYPGAARTNRGVGTRDLDYGTVWIPEHATTEGTTDGGYDHPIRGRLYHPVDENGELPDFARPRPLVLIAHGLHYADEEDQSHLGYAYLAEHLVRWGMFVFSLDLKRVNEETIKMQSTQQWARGAIILAALDKLFADDDVGEYFNRDRIGLVGHSMGGEGVVVAQALNTAPQTPWGIRGVVSLAPTHWRPDVTLTRAKYLQLHGSLDLLLENPGRVQGAEPPFNGFRIYDRAWRPRSFVWVYGAIHQGWNPNWWNSPVLGGPPWQADVDGALTLDEHAEVARCYVNAFFQDTLFGRRDYEGYLHGLVTPRTVAHLEIYPLHRSHGTDLVDDFGDGDDQDGVPEETPIDRTANRAGGASLASGAGLDLWDDTEHVGVLARSVHDTRSTDLAWLQPDLEYTVSFPPRSLQPTDVLSLQLAQHYDQDAAGEPDATHNPAGIDLDLVATLDDGAETASVRVGSAGVAPYAAPVEEPWTVFRTVRLPLDAFTAVNQALDLGTIRSVRLRLVLRPTGRVLVDDVEFRA</sequence>